<dbReference type="EMBL" id="CAJOBJ010263491">
    <property type="protein sequence ID" value="CAF5118278.1"/>
    <property type="molecule type" value="Genomic_DNA"/>
</dbReference>
<organism evidence="2 3">
    <name type="scientific">Rotaria magnacalcarata</name>
    <dbReference type="NCBI Taxonomy" id="392030"/>
    <lineage>
        <taxon>Eukaryota</taxon>
        <taxon>Metazoa</taxon>
        <taxon>Spiralia</taxon>
        <taxon>Gnathifera</taxon>
        <taxon>Rotifera</taxon>
        <taxon>Eurotatoria</taxon>
        <taxon>Bdelloidea</taxon>
        <taxon>Philodinida</taxon>
        <taxon>Philodinidae</taxon>
        <taxon>Rotaria</taxon>
    </lineage>
</organism>
<evidence type="ECO:0000313" key="2">
    <source>
        <dbReference type="EMBL" id="CAF5118278.1"/>
    </source>
</evidence>
<reference evidence="2" key="1">
    <citation type="submission" date="2021-02" db="EMBL/GenBank/DDBJ databases">
        <authorList>
            <person name="Nowell W R."/>
        </authorList>
    </citation>
    <scope>NUCLEOTIDE SEQUENCE</scope>
</reference>
<sequence length="20" mass="2254">EPEETTTVTPPSTEDQHKDL</sequence>
<feature type="region of interest" description="Disordered" evidence="1">
    <location>
        <begin position="1"/>
        <end position="20"/>
    </location>
</feature>
<proteinExistence type="predicted"/>
<evidence type="ECO:0000256" key="1">
    <source>
        <dbReference type="SAM" id="MobiDB-lite"/>
    </source>
</evidence>
<protein>
    <submittedName>
        <fullName evidence="2">Uncharacterized protein</fullName>
    </submittedName>
</protein>
<feature type="compositionally biased region" description="Low complexity" evidence="1">
    <location>
        <begin position="1"/>
        <end position="13"/>
    </location>
</feature>
<dbReference type="AlphaFoldDB" id="A0A8S3FEA3"/>
<accession>A0A8S3FEA3</accession>
<comment type="caution">
    <text evidence="2">The sequence shown here is derived from an EMBL/GenBank/DDBJ whole genome shotgun (WGS) entry which is preliminary data.</text>
</comment>
<dbReference type="Proteomes" id="UP000681720">
    <property type="component" value="Unassembled WGS sequence"/>
</dbReference>
<gene>
    <name evidence="2" type="ORF">GIL414_LOCUS63429</name>
</gene>
<name>A0A8S3FEA3_9BILA</name>
<evidence type="ECO:0000313" key="3">
    <source>
        <dbReference type="Proteomes" id="UP000681720"/>
    </source>
</evidence>
<feature type="non-terminal residue" evidence="2">
    <location>
        <position position="1"/>
    </location>
</feature>